<name>A0A0K9PCK4_ZOSMR</name>
<evidence type="ECO:0000313" key="1">
    <source>
        <dbReference type="EMBL" id="KMZ65950.1"/>
    </source>
</evidence>
<dbReference type="Proteomes" id="UP000036987">
    <property type="component" value="Unassembled WGS sequence"/>
</dbReference>
<sequence length="93" mass="11086">MAELNGRRRCRIAIHACSNCSQIVFENKNHDRSFQSRSSLKTGKRFCDLRELQYKKRVAKYKMYNAESKMKASLKRSLKWFKKKCVQLVNRLP</sequence>
<keyword evidence="2" id="KW-1185">Reference proteome</keyword>
<proteinExistence type="predicted"/>
<dbReference type="Pfam" id="PF12023">
    <property type="entry name" value="DUF3511"/>
    <property type="match status" value="1"/>
</dbReference>
<dbReference type="PANTHER" id="PTHR33193">
    <property type="entry name" value="DOMAIN PROTEIN, PUTATIVE (DUF3511)-RELATED"/>
    <property type="match status" value="1"/>
</dbReference>
<dbReference type="OrthoDB" id="660385at2759"/>
<dbReference type="InterPro" id="IPR021899">
    <property type="entry name" value="DUF3511"/>
</dbReference>
<accession>A0A0K9PCK4</accession>
<dbReference type="EMBL" id="LFYR01000994">
    <property type="protein sequence ID" value="KMZ65950.1"/>
    <property type="molecule type" value="Genomic_DNA"/>
</dbReference>
<evidence type="ECO:0000313" key="2">
    <source>
        <dbReference type="Proteomes" id="UP000036987"/>
    </source>
</evidence>
<reference evidence="2" key="1">
    <citation type="journal article" date="2016" name="Nature">
        <title>The genome of the seagrass Zostera marina reveals angiosperm adaptation to the sea.</title>
        <authorList>
            <person name="Olsen J.L."/>
            <person name="Rouze P."/>
            <person name="Verhelst B."/>
            <person name="Lin Y.-C."/>
            <person name="Bayer T."/>
            <person name="Collen J."/>
            <person name="Dattolo E."/>
            <person name="De Paoli E."/>
            <person name="Dittami S."/>
            <person name="Maumus F."/>
            <person name="Michel G."/>
            <person name="Kersting A."/>
            <person name="Lauritano C."/>
            <person name="Lohaus R."/>
            <person name="Toepel M."/>
            <person name="Tonon T."/>
            <person name="Vanneste K."/>
            <person name="Amirebrahimi M."/>
            <person name="Brakel J."/>
            <person name="Bostroem C."/>
            <person name="Chovatia M."/>
            <person name="Grimwood J."/>
            <person name="Jenkins J.W."/>
            <person name="Jueterbock A."/>
            <person name="Mraz A."/>
            <person name="Stam W.T."/>
            <person name="Tice H."/>
            <person name="Bornberg-Bauer E."/>
            <person name="Green P.J."/>
            <person name="Pearson G.A."/>
            <person name="Procaccini G."/>
            <person name="Duarte C.M."/>
            <person name="Schmutz J."/>
            <person name="Reusch T.B.H."/>
            <person name="Van de Peer Y."/>
        </authorList>
    </citation>
    <scope>NUCLEOTIDE SEQUENCE [LARGE SCALE GENOMIC DNA]</scope>
    <source>
        <strain evidence="2">cv. Finnish</strain>
    </source>
</reference>
<dbReference type="AlphaFoldDB" id="A0A0K9PCK4"/>
<dbReference type="PANTHER" id="PTHR33193:SF62">
    <property type="entry name" value="FAMILY ABC TRANSPORTER, PUTATIVE (DUF3511)-RELATED"/>
    <property type="match status" value="1"/>
</dbReference>
<organism evidence="1 2">
    <name type="scientific">Zostera marina</name>
    <name type="common">Eelgrass</name>
    <dbReference type="NCBI Taxonomy" id="29655"/>
    <lineage>
        <taxon>Eukaryota</taxon>
        <taxon>Viridiplantae</taxon>
        <taxon>Streptophyta</taxon>
        <taxon>Embryophyta</taxon>
        <taxon>Tracheophyta</taxon>
        <taxon>Spermatophyta</taxon>
        <taxon>Magnoliopsida</taxon>
        <taxon>Liliopsida</taxon>
        <taxon>Zosteraceae</taxon>
        <taxon>Zostera</taxon>
    </lineage>
</organism>
<gene>
    <name evidence="1" type="ORF">ZOSMA_304G00090</name>
</gene>
<comment type="caution">
    <text evidence="1">The sequence shown here is derived from an EMBL/GenBank/DDBJ whole genome shotgun (WGS) entry which is preliminary data.</text>
</comment>
<protein>
    <submittedName>
        <fullName evidence="1">Uncharacterized protein</fullName>
    </submittedName>
</protein>